<accession>A0A964WU76</accession>
<dbReference type="EMBL" id="SPKJ01000047">
    <property type="protein sequence ID" value="MYZ48753.1"/>
    <property type="molecule type" value="Genomic_DNA"/>
</dbReference>
<evidence type="ECO:0000313" key="3">
    <source>
        <dbReference type="Proteomes" id="UP000773614"/>
    </source>
</evidence>
<dbReference type="Proteomes" id="UP000773614">
    <property type="component" value="Unassembled WGS sequence"/>
</dbReference>
<dbReference type="OrthoDB" id="4146344at2"/>
<organism evidence="2 3">
    <name type="scientific">Propylenella binzhouense</name>
    <dbReference type="NCBI Taxonomy" id="2555902"/>
    <lineage>
        <taxon>Bacteria</taxon>
        <taxon>Pseudomonadati</taxon>
        <taxon>Pseudomonadota</taxon>
        <taxon>Alphaproteobacteria</taxon>
        <taxon>Hyphomicrobiales</taxon>
        <taxon>Propylenellaceae</taxon>
        <taxon>Propylenella</taxon>
    </lineage>
</organism>
<dbReference type="InterPro" id="IPR044922">
    <property type="entry name" value="DUF2063_N_sf"/>
</dbReference>
<keyword evidence="3" id="KW-1185">Reference proteome</keyword>
<evidence type="ECO:0000259" key="1">
    <source>
        <dbReference type="Pfam" id="PF09836"/>
    </source>
</evidence>
<reference evidence="2" key="1">
    <citation type="submission" date="2019-03" db="EMBL/GenBank/DDBJ databases">
        <title>Afifella sp. nov., isolated from activated sludge.</title>
        <authorList>
            <person name="Li Q."/>
            <person name="Liu Y."/>
        </authorList>
    </citation>
    <scope>NUCLEOTIDE SEQUENCE</scope>
    <source>
        <strain evidence="2">L72</strain>
    </source>
</reference>
<gene>
    <name evidence="2" type="ORF">E4O86_13635</name>
</gene>
<dbReference type="Pfam" id="PF09836">
    <property type="entry name" value="DUF2063"/>
    <property type="match status" value="1"/>
</dbReference>
<proteinExistence type="predicted"/>
<dbReference type="InterPro" id="IPR018640">
    <property type="entry name" value="DUF2063"/>
</dbReference>
<protein>
    <submittedName>
        <fullName evidence="2">DUF2063 domain-containing protein</fullName>
    </submittedName>
</protein>
<feature type="domain" description="Putative DNA-binding" evidence="1">
    <location>
        <begin position="7"/>
        <end position="98"/>
    </location>
</feature>
<name>A0A964WU76_9HYPH</name>
<sequence>MSPLADLQHGFVRALLDPDEPPPPGLAAGAAPGAERRFAVYRNNVAVGLVNALRAAYPAVERIVGEAFFAAAARAYSGTHFPARPVLIDYGEAFPEFLETFPPARRHRYLADVARLERARLAAYHAADRPPLPPARLAEVAPDALAGLVLVLHPSARVLRSRFPVLTVWSMNAGILDPAPVDFGRAEDVLVFRPDWEVEVRLLSPGAAVFVEALGRGCRLGEAAARAGGEPGFDLGAVLADCLSAGLFCDLNLGEEEEDR</sequence>
<dbReference type="RefSeq" id="WP_161141098.1">
    <property type="nucleotide sequence ID" value="NZ_SPKJ01000047.1"/>
</dbReference>
<comment type="caution">
    <text evidence="2">The sequence shown here is derived from an EMBL/GenBank/DDBJ whole genome shotgun (WGS) entry which is preliminary data.</text>
</comment>
<dbReference type="Gene3D" id="1.10.150.690">
    <property type="entry name" value="DUF2063"/>
    <property type="match status" value="1"/>
</dbReference>
<evidence type="ECO:0000313" key="2">
    <source>
        <dbReference type="EMBL" id="MYZ48753.1"/>
    </source>
</evidence>
<dbReference type="AlphaFoldDB" id="A0A964WU76"/>